<evidence type="ECO:0000256" key="2">
    <source>
        <dbReference type="SAM" id="SignalP"/>
    </source>
</evidence>
<sequence>MLTASVGSSRISVCLLLLFPASASLTNPSHSASLVRVLQRKRDTARDAPDQARRKRDSFQRDLNIAHQKIAAVAAAVGPISTADASTSGPAAVLHSLRSTPIGPSAQGPPTDPQDRAPSGPDAANATSSSRRPCSPPASPGSSPALPAKRRVAPLSPGDDDHGSKPSAGGSGSSPVHLTQDDGHLADDDRGGGPTLATQIRTLALGLTVPSDLVARRAQTSSRVATRKRTKTPLK</sequence>
<organism evidence="3 4">
    <name type="scientific">Phytophthora fragariae</name>
    <dbReference type="NCBI Taxonomy" id="53985"/>
    <lineage>
        <taxon>Eukaryota</taxon>
        <taxon>Sar</taxon>
        <taxon>Stramenopiles</taxon>
        <taxon>Oomycota</taxon>
        <taxon>Peronosporomycetes</taxon>
        <taxon>Peronosporales</taxon>
        <taxon>Peronosporaceae</taxon>
        <taxon>Phytophthora</taxon>
    </lineage>
</organism>
<feature type="chain" id="PRO_5025370168" description="RxLR effector protein" evidence="2">
    <location>
        <begin position="24"/>
        <end position="235"/>
    </location>
</feature>
<proteinExistence type="predicted"/>
<dbReference type="AlphaFoldDB" id="A0A6A3PVJ1"/>
<dbReference type="EMBL" id="QXFZ01004685">
    <property type="protein sequence ID" value="KAE9063341.1"/>
    <property type="molecule type" value="Genomic_DNA"/>
</dbReference>
<evidence type="ECO:0000313" key="3">
    <source>
        <dbReference type="EMBL" id="KAE9063341.1"/>
    </source>
</evidence>
<feature type="compositionally biased region" description="Basic residues" evidence="1">
    <location>
        <begin position="225"/>
        <end position="235"/>
    </location>
</feature>
<evidence type="ECO:0008006" key="5">
    <source>
        <dbReference type="Google" id="ProtNLM"/>
    </source>
</evidence>
<feature type="region of interest" description="Disordered" evidence="1">
    <location>
        <begin position="216"/>
        <end position="235"/>
    </location>
</feature>
<feature type="signal peptide" evidence="2">
    <location>
        <begin position="1"/>
        <end position="23"/>
    </location>
</feature>
<dbReference type="Proteomes" id="UP000441208">
    <property type="component" value="Unassembled WGS sequence"/>
</dbReference>
<gene>
    <name evidence="3" type="ORF">PF007_g29585</name>
</gene>
<keyword evidence="2" id="KW-0732">Signal</keyword>
<feature type="region of interest" description="Disordered" evidence="1">
    <location>
        <begin position="98"/>
        <end position="196"/>
    </location>
</feature>
<reference evidence="3 4" key="1">
    <citation type="submission" date="2018-08" db="EMBL/GenBank/DDBJ databases">
        <title>Genomic investigation of the strawberry pathogen Phytophthora fragariae indicates pathogenicity is determined by transcriptional variation in three key races.</title>
        <authorList>
            <person name="Adams T.M."/>
            <person name="Armitage A.D."/>
            <person name="Sobczyk M.K."/>
            <person name="Bates H.J."/>
            <person name="Dunwell J.M."/>
            <person name="Nellist C.F."/>
            <person name="Harrison R.J."/>
        </authorList>
    </citation>
    <scope>NUCLEOTIDE SEQUENCE [LARGE SCALE GENOMIC DNA]</scope>
    <source>
        <strain evidence="3 4">NOV-71</strain>
    </source>
</reference>
<comment type="caution">
    <text evidence="3">The sequence shown here is derived from an EMBL/GenBank/DDBJ whole genome shotgun (WGS) entry which is preliminary data.</text>
</comment>
<evidence type="ECO:0000256" key="1">
    <source>
        <dbReference type="SAM" id="MobiDB-lite"/>
    </source>
</evidence>
<evidence type="ECO:0000313" key="4">
    <source>
        <dbReference type="Proteomes" id="UP000441208"/>
    </source>
</evidence>
<feature type="compositionally biased region" description="Basic and acidic residues" evidence="1">
    <location>
        <begin position="179"/>
        <end position="191"/>
    </location>
</feature>
<accession>A0A6A3PVJ1</accession>
<name>A0A6A3PVJ1_9STRA</name>
<protein>
    <recommendedName>
        <fullName evidence="5">RxLR effector protein</fullName>
    </recommendedName>
</protein>